<organism evidence="2 3">
    <name type="scientific">Piloderma croceum (strain F 1598)</name>
    <dbReference type="NCBI Taxonomy" id="765440"/>
    <lineage>
        <taxon>Eukaryota</taxon>
        <taxon>Fungi</taxon>
        <taxon>Dikarya</taxon>
        <taxon>Basidiomycota</taxon>
        <taxon>Agaricomycotina</taxon>
        <taxon>Agaricomycetes</taxon>
        <taxon>Agaricomycetidae</taxon>
        <taxon>Atheliales</taxon>
        <taxon>Atheliaceae</taxon>
        <taxon>Piloderma</taxon>
    </lineage>
</organism>
<proteinExistence type="predicted"/>
<evidence type="ECO:0000313" key="3">
    <source>
        <dbReference type="Proteomes" id="UP000054166"/>
    </source>
</evidence>
<keyword evidence="1" id="KW-0472">Membrane</keyword>
<keyword evidence="3" id="KW-1185">Reference proteome</keyword>
<keyword evidence="1" id="KW-1133">Transmembrane helix</keyword>
<sequence length="403" mass="45536">MMITQEHFTRGKETRLQPERRKSNFQNLVNYEHQLVALTEALKAKVTPTIYMEMRRRPEIVVHDPHVGRDLRYIREMQTKVGSPAEMAPPDNYIFCPPSFIQNCIGFLFGSRKPTPADNKDNILQQIAQYESSLDEMIEKEIDSSDVSAWPTKYDAWLGHCQIVVKIDEIQHTIACLRDKLQEISDPSDVIYQSEYPTGPMNRTLLDENDVIKRSCERLRALCILDLDNALQDDNDRGSPVEVENLKVLLQAHINADMASTFVAALSVKKLSNRNTNNCLSFPHLAVAAYVALVYLFIGWFSKRWLVQKEQAGAGMGCHAAENVSYWEVPGLVQSKIGGVALVIAQVICFGHDWYEACMGGGELGRMIGNEGGVFHLNLMYYSMRAGIRSVEIPVTDSRTHNL</sequence>
<dbReference type="Proteomes" id="UP000054166">
    <property type="component" value="Unassembled WGS sequence"/>
</dbReference>
<protein>
    <submittedName>
        <fullName evidence="2">Uncharacterized protein</fullName>
    </submittedName>
</protein>
<gene>
    <name evidence="2" type="ORF">PILCRDRAFT_93349</name>
</gene>
<keyword evidence="1" id="KW-0812">Transmembrane</keyword>
<dbReference type="InParanoid" id="A0A0C3AFW8"/>
<reference evidence="3" key="2">
    <citation type="submission" date="2015-01" db="EMBL/GenBank/DDBJ databases">
        <title>Evolutionary Origins and Diversification of the Mycorrhizal Mutualists.</title>
        <authorList>
            <consortium name="DOE Joint Genome Institute"/>
            <consortium name="Mycorrhizal Genomics Consortium"/>
            <person name="Kohler A."/>
            <person name="Kuo A."/>
            <person name="Nagy L.G."/>
            <person name="Floudas D."/>
            <person name="Copeland A."/>
            <person name="Barry K.W."/>
            <person name="Cichocki N."/>
            <person name="Veneault-Fourrey C."/>
            <person name="LaButti K."/>
            <person name="Lindquist E.A."/>
            <person name="Lipzen A."/>
            <person name="Lundell T."/>
            <person name="Morin E."/>
            <person name="Murat C."/>
            <person name="Riley R."/>
            <person name="Ohm R."/>
            <person name="Sun H."/>
            <person name="Tunlid A."/>
            <person name="Henrissat B."/>
            <person name="Grigoriev I.V."/>
            <person name="Hibbett D.S."/>
            <person name="Martin F."/>
        </authorList>
    </citation>
    <scope>NUCLEOTIDE SEQUENCE [LARGE SCALE GENOMIC DNA]</scope>
    <source>
        <strain evidence="3">F 1598</strain>
    </source>
</reference>
<feature type="transmembrane region" description="Helical" evidence="1">
    <location>
        <begin position="282"/>
        <end position="301"/>
    </location>
</feature>
<dbReference type="HOGENOM" id="CLU_683554_0_0_1"/>
<accession>A0A0C3AFW8</accession>
<evidence type="ECO:0000256" key="1">
    <source>
        <dbReference type="SAM" id="Phobius"/>
    </source>
</evidence>
<reference evidence="2 3" key="1">
    <citation type="submission" date="2014-04" db="EMBL/GenBank/DDBJ databases">
        <authorList>
            <consortium name="DOE Joint Genome Institute"/>
            <person name="Kuo A."/>
            <person name="Tarkka M."/>
            <person name="Buscot F."/>
            <person name="Kohler A."/>
            <person name="Nagy L.G."/>
            <person name="Floudas D."/>
            <person name="Copeland A."/>
            <person name="Barry K.W."/>
            <person name="Cichocki N."/>
            <person name="Veneault-Fourrey C."/>
            <person name="LaButti K."/>
            <person name="Lindquist E.A."/>
            <person name="Lipzen A."/>
            <person name="Lundell T."/>
            <person name="Morin E."/>
            <person name="Murat C."/>
            <person name="Sun H."/>
            <person name="Tunlid A."/>
            <person name="Henrissat B."/>
            <person name="Grigoriev I.V."/>
            <person name="Hibbett D.S."/>
            <person name="Martin F."/>
            <person name="Nordberg H.P."/>
            <person name="Cantor M.N."/>
            <person name="Hua S.X."/>
        </authorList>
    </citation>
    <scope>NUCLEOTIDE SEQUENCE [LARGE SCALE GENOMIC DNA]</scope>
    <source>
        <strain evidence="2 3">F 1598</strain>
    </source>
</reference>
<evidence type="ECO:0000313" key="2">
    <source>
        <dbReference type="EMBL" id="KIM72703.1"/>
    </source>
</evidence>
<name>A0A0C3AFW8_PILCF</name>
<dbReference type="AlphaFoldDB" id="A0A0C3AFW8"/>
<dbReference type="EMBL" id="KN833111">
    <property type="protein sequence ID" value="KIM72703.1"/>
    <property type="molecule type" value="Genomic_DNA"/>
</dbReference>